<dbReference type="PANTHER" id="PTHR41700:SF1">
    <property type="entry name" value="N-ACETYLTRANSFERASE DOMAIN-CONTAINING PROTEIN"/>
    <property type="match status" value="1"/>
</dbReference>
<evidence type="ECO:0000313" key="3">
    <source>
        <dbReference type="Proteomes" id="UP000028875"/>
    </source>
</evidence>
<dbReference type="OrthoDB" id="9797990at2"/>
<dbReference type="InterPro" id="IPR000182">
    <property type="entry name" value="GNAT_dom"/>
</dbReference>
<keyword evidence="3" id="KW-1185">Reference proteome</keyword>
<dbReference type="PROSITE" id="PS51186">
    <property type="entry name" value="GNAT"/>
    <property type="match status" value="1"/>
</dbReference>
<organism evidence="2 3">
    <name type="scientific">Virgibacillus massiliensis</name>
    <dbReference type="NCBI Taxonomy" id="1462526"/>
    <lineage>
        <taxon>Bacteria</taxon>
        <taxon>Bacillati</taxon>
        <taxon>Bacillota</taxon>
        <taxon>Bacilli</taxon>
        <taxon>Bacillales</taxon>
        <taxon>Bacillaceae</taxon>
        <taxon>Virgibacillus</taxon>
    </lineage>
</organism>
<protein>
    <recommendedName>
        <fullName evidence="1">N-acetyltransferase domain-containing protein</fullName>
    </recommendedName>
</protein>
<dbReference type="PANTHER" id="PTHR41700">
    <property type="entry name" value="GCN5-RELATED N-ACETYLTRANSFERASE"/>
    <property type="match status" value="1"/>
</dbReference>
<name>A0A024Q978_9BACI</name>
<dbReference type="STRING" id="1462526.BN990_01060"/>
<reference evidence="3" key="2">
    <citation type="submission" date="2014-05" db="EMBL/GenBank/DDBJ databases">
        <title>Draft genome sequence of Virgibacillus massiliensis Vm-5.</title>
        <authorList>
            <person name="Khelaifia S."/>
            <person name="Croce O."/>
            <person name="Lagier J.C."/>
            <person name="Raoult D."/>
        </authorList>
    </citation>
    <scope>NUCLEOTIDE SEQUENCE [LARGE SCALE GENOMIC DNA]</scope>
    <source>
        <strain evidence="3">Vm-5</strain>
    </source>
</reference>
<gene>
    <name evidence="2" type="ORF">BN990_01060</name>
</gene>
<evidence type="ECO:0000259" key="1">
    <source>
        <dbReference type="PROSITE" id="PS51186"/>
    </source>
</evidence>
<dbReference type="CDD" id="cd04301">
    <property type="entry name" value="NAT_SF"/>
    <property type="match status" value="1"/>
</dbReference>
<evidence type="ECO:0000313" key="2">
    <source>
        <dbReference type="EMBL" id="CDQ38785.1"/>
    </source>
</evidence>
<dbReference type="RefSeq" id="WP_038242799.1">
    <property type="nucleotide sequence ID" value="NZ_BNER01000003.1"/>
</dbReference>
<feature type="domain" description="N-acetyltransferase" evidence="1">
    <location>
        <begin position="5"/>
        <end position="153"/>
    </location>
</feature>
<dbReference type="InterPro" id="IPR038764">
    <property type="entry name" value="GNAT_N_AcTrfase_prd"/>
</dbReference>
<proteinExistence type="predicted"/>
<dbReference type="Pfam" id="PF00583">
    <property type="entry name" value="Acetyltransf_1"/>
    <property type="match status" value="1"/>
</dbReference>
<accession>A0A024Q978</accession>
<dbReference type="Proteomes" id="UP000028875">
    <property type="component" value="Unassembled WGS sequence"/>
</dbReference>
<dbReference type="InterPro" id="IPR016181">
    <property type="entry name" value="Acyl_CoA_acyltransferase"/>
</dbReference>
<sequence length="259" mass="29796">MKGNLDIRTITEMNELENVIMLEDVIWGNATPVHQTFTAVNNGGLMLGAYDGKKLVGFSYSFAGFDGKEPYLYSHMLGLLPAYRKAGLGERMKQRQAKIAEEMGYAKMIWTFDPLQSLNAYLNVHKLGATGAIYKEDYYGEMDDGLNKGMPTDRMFIEWRWNDQAELKMASLEQASVLLSEQNGKPVMTDYYTESLSNDVYAVTIPSHIQDIKDRDLLTAIEWRMKSRQAFVHLFSQGYQAHEFIRDTEKPYSYYYFTK</sequence>
<dbReference type="AlphaFoldDB" id="A0A024Q978"/>
<dbReference type="SUPFAM" id="SSF55729">
    <property type="entry name" value="Acyl-CoA N-acyltransferases (Nat)"/>
    <property type="match status" value="1"/>
</dbReference>
<dbReference type="eggNOG" id="COG3375">
    <property type="taxonomic scope" value="Bacteria"/>
</dbReference>
<comment type="caution">
    <text evidence="2">The sequence shown here is derived from an EMBL/GenBank/DDBJ whole genome shotgun (WGS) entry which is preliminary data.</text>
</comment>
<dbReference type="EMBL" id="CCDP010000001">
    <property type="protein sequence ID" value="CDQ38785.1"/>
    <property type="molecule type" value="Genomic_DNA"/>
</dbReference>
<reference evidence="2 3" key="1">
    <citation type="submission" date="2014-03" db="EMBL/GenBank/DDBJ databases">
        <authorList>
            <person name="Urmite Genomes U."/>
        </authorList>
    </citation>
    <scope>NUCLEOTIDE SEQUENCE [LARGE SCALE GENOMIC DNA]</scope>
    <source>
        <strain evidence="2 3">Vm-5</strain>
    </source>
</reference>
<dbReference type="GO" id="GO:0016747">
    <property type="term" value="F:acyltransferase activity, transferring groups other than amino-acyl groups"/>
    <property type="evidence" value="ECO:0007669"/>
    <property type="project" value="InterPro"/>
</dbReference>
<dbReference type="Gene3D" id="3.40.630.30">
    <property type="match status" value="1"/>
</dbReference>